<accession>A0AAD7I823</accession>
<reference evidence="1" key="1">
    <citation type="submission" date="2023-03" db="EMBL/GenBank/DDBJ databases">
        <title>Massive genome expansion in bonnet fungi (Mycena s.s.) driven by repeated elements and novel gene families across ecological guilds.</title>
        <authorList>
            <consortium name="Lawrence Berkeley National Laboratory"/>
            <person name="Harder C.B."/>
            <person name="Miyauchi S."/>
            <person name="Viragh M."/>
            <person name="Kuo A."/>
            <person name="Thoen E."/>
            <person name="Andreopoulos B."/>
            <person name="Lu D."/>
            <person name="Skrede I."/>
            <person name="Drula E."/>
            <person name="Henrissat B."/>
            <person name="Morin E."/>
            <person name="Kohler A."/>
            <person name="Barry K."/>
            <person name="LaButti K."/>
            <person name="Morin E."/>
            <person name="Salamov A."/>
            <person name="Lipzen A."/>
            <person name="Mereny Z."/>
            <person name="Hegedus B."/>
            <person name="Baldrian P."/>
            <person name="Stursova M."/>
            <person name="Weitz H."/>
            <person name="Taylor A."/>
            <person name="Grigoriev I.V."/>
            <person name="Nagy L.G."/>
            <person name="Martin F."/>
            <person name="Kauserud H."/>
        </authorList>
    </citation>
    <scope>NUCLEOTIDE SEQUENCE</scope>
    <source>
        <strain evidence="1">CBHHK182m</strain>
    </source>
</reference>
<proteinExistence type="predicted"/>
<organism evidence="1 2">
    <name type="scientific">Mycena metata</name>
    <dbReference type="NCBI Taxonomy" id="1033252"/>
    <lineage>
        <taxon>Eukaryota</taxon>
        <taxon>Fungi</taxon>
        <taxon>Dikarya</taxon>
        <taxon>Basidiomycota</taxon>
        <taxon>Agaricomycotina</taxon>
        <taxon>Agaricomycetes</taxon>
        <taxon>Agaricomycetidae</taxon>
        <taxon>Agaricales</taxon>
        <taxon>Marasmiineae</taxon>
        <taxon>Mycenaceae</taxon>
        <taxon>Mycena</taxon>
    </lineage>
</organism>
<sequence>MRSASPGLPAHICAQRDEELEHVGERGRMISTLHGDAARGECHAFKKWMCRDVNSRVVPALDPHCSGQRALACIPPLDSCFMHTHYPPHLSSRTACACGCSIGGRVLRPPASRVRLHLPLVSFRLLPPSPSVPLSSMLWGVGLVCVRLVDANLRKCNRVRQLRWCSTVAADAHRANGMSRNVEAVLTGGGAFVVRPYEDVDVPESFEEGGGGVGVSGVGSLAN</sequence>
<evidence type="ECO:0000313" key="1">
    <source>
        <dbReference type="EMBL" id="KAJ7737134.1"/>
    </source>
</evidence>
<name>A0AAD7I823_9AGAR</name>
<dbReference type="EMBL" id="JARKIB010000118">
    <property type="protein sequence ID" value="KAJ7737134.1"/>
    <property type="molecule type" value="Genomic_DNA"/>
</dbReference>
<comment type="caution">
    <text evidence="1">The sequence shown here is derived from an EMBL/GenBank/DDBJ whole genome shotgun (WGS) entry which is preliminary data.</text>
</comment>
<dbReference type="AlphaFoldDB" id="A0AAD7I823"/>
<evidence type="ECO:0000313" key="2">
    <source>
        <dbReference type="Proteomes" id="UP001215598"/>
    </source>
</evidence>
<gene>
    <name evidence="1" type="ORF">B0H16DRAFT_1572650</name>
</gene>
<keyword evidence="2" id="KW-1185">Reference proteome</keyword>
<protein>
    <submittedName>
        <fullName evidence="1">Uncharacterized protein</fullName>
    </submittedName>
</protein>
<dbReference type="Proteomes" id="UP001215598">
    <property type="component" value="Unassembled WGS sequence"/>
</dbReference>